<protein>
    <submittedName>
        <fullName evidence="2">Uncharacterized protein</fullName>
    </submittedName>
</protein>
<proteinExistence type="predicted"/>
<accession>A0A0N0M0L5</accession>
<keyword evidence="1" id="KW-0732">Signal</keyword>
<evidence type="ECO:0000313" key="3">
    <source>
        <dbReference type="Proteomes" id="UP000037848"/>
    </source>
</evidence>
<comment type="caution">
    <text evidence="2">The sequence shown here is derived from an EMBL/GenBank/DDBJ whole genome shotgun (WGS) entry which is preliminary data.</text>
</comment>
<name>A0A0N0M0L5_9GAMM</name>
<organism evidence="2 3">
    <name type="scientific">Pseudoalteromonas porphyrae</name>
    <dbReference type="NCBI Taxonomy" id="187330"/>
    <lineage>
        <taxon>Bacteria</taxon>
        <taxon>Pseudomonadati</taxon>
        <taxon>Pseudomonadota</taxon>
        <taxon>Gammaproteobacteria</taxon>
        <taxon>Alteromonadales</taxon>
        <taxon>Pseudoalteromonadaceae</taxon>
        <taxon>Pseudoalteromonas</taxon>
    </lineage>
</organism>
<evidence type="ECO:0000313" key="2">
    <source>
        <dbReference type="EMBL" id="KPH64191.1"/>
    </source>
</evidence>
<gene>
    <name evidence="2" type="ORF">ADS77_05755</name>
</gene>
<reference evidence="2 3" key="1">
    <citation type="submission" date="2015-08" db="EMBL/GenBank/DDBJ databases">
        <title>Draft Genome Sequence of Pseudoalteromonas porphyrae UCD-SED14.</title>
        <authorList>
            <person name="Coil D.A."/>
            <person name="Jospin G."/>
            <person name="Lee R.D."/>
            <person name="Eisen J.A."/>
        </authorList>
    </citation>
    <scope>NUCLEOTIDE SEQUENCE [LARGE SCALE GENOMIC DNA]</scope>
    <source>
        <strain evidence="2 3">UCD-SED14</strain>
    </source>
</reference>
<evidence type="ECO:0000256" key="1">
    <source>
        <dbReference type="SAM" id="SignalP"/>
    </source>
</evidence>
<dbReference type="AlphaFoldDB" id="A0A0N0M0L5"/>
<dbReference type="Proteomes" id="UP000037848">
    <property type="component" value="Unassembled WGS sequence"/>
</dbReference>
<feature type="chain" id="PRO_5005855308" evidence="1">
    <location>
        <begin position="25"/>
        <end position="158"/>
    </location>
</feature>
<dbReference type="OrthoDB" id="6272517at2"/>
<feature type="signal peptide" evidence="1">
    <location>
        <begin position="1"/>
        <end position="24"/>
    </location>
</feature>
<dbReference type="RefSeq" id="WP_054203505.1">
    <property type="nucleotide sequence ID" value="NZ_LHPH01000005.1"/>
</dbReference>
<dbReference type="PATRIC" id="fig|187330.3.peg.3130"/>
<dbReference type="STRING" id="187330.AMS58_02795"/>
<sequence length="158" mass="17950">MTQLRLFITALILFAALFSVQANAVDGNNDVVQKNNVNVLSVLDNTPDSIINSYLSVSKSAFVKNSVKKQPEDLGFKALQPRLTANNSSLFLYQRQVEPNYETIFEFFAPSLARELYLRPLEPPIISPWFIVYEGKKSRISGWKDANLQYSATRTYHI</sequence>
<keyword evidence="3" id="KW-1185">Reference proteome</keyword>
<dbReference type="EMBL" id="LHPH01000005">
    <property type="protein sequence ID" value="KPH64191.1"/>
    <property type="molecule type" value="Genomic_DNA"/>
</dbReference>